<dbReference type="EMBL" id="JAUSZI010000002">
    <property type="protein sequence ID" value="MDQ1024722.1"/>
    <property type="molecule type" value="Genomic_DNA"/>
</dbReference>
<accession>A0ABU0SMD1</accession>
<evidence type="ECO:0000313" key="2">
    <source>
        <dbReference type="EMBL" id="MDQ1024722.1"/>
    </source>
</evidence>
<feature type="region of interest" description="Disordered" evidence="1">
    <location>
        <begin position="63"/>
        <end position="94"/>
    </location>
</feature>
<sequence length="94" mass="10131">MCRPVQGMLPFLRATPAATLMAVLPSPLRPTQRAGRLPRLITGLLDTAPDNRLAIAEVLTLSSMPSSPERPPKVEENKVTDKPGNLTEGLGYRA</sequence>
<protein>
    <submittedName>
        <fullName evidence="2">Uncharacterized protein</fullName>
    </submittedName>
</protein>
<proteinExistence type="predicted"/>
<organism evidence="2 3">
    <name type="scientific">Streptomyces umbrinus</name>
    <dbReference type="NCBI Taxonomy" id="67370"/>
    <lineage>
        <taxon>Bacteria</taxon>
        <taxon>Bacillati</taxon>
        <taxon>Actinomycetota</taxon>
        <taxon>Actinomycetes</taxon>
        <taxon>Kitasatosporales</taxon>
        <taxon>Streptomycetaceae</taxon>
        <taxon>Streptomyces</taxon>
        <taxon>Streptomyces phaeochromogenes group</taxon>
    </lineage>
</organism>
<name>A0ABU0SMD1_9ACTN</name>
<evidence type="ECO:0000256" key="1">
    <source>
        <dbReference type="SAM" id="MobiDB-lite"/>
    </source>
</evidence>
<reference evidence="2 3" key="1">
    <citation type="submission" date="2023-07" db="EMBL/GenBank/DDBJ databases">
        <title>Comparative genomics of wheat-associated soil bacteria to identify genetic determinants of phenazine resistance.</title>
        <authorList>
            <person name="Mouncey N."/>
        </authorList>
    </citation>
    <scope>NUCLEOTIDE SEQUENCE [LARGE SCALE GENOMIC DNA]</scope>
    <source>
        <strain evidence="2 3">V2I4</strain>
    </source>
</reference>
<dbReference type="Proteomes" id="UP001230328">
    <property type="component" value="Unassembled WGS sequence"/>
</dbReference>
<feature type="compositionally biased region" description="Basic and acidic residues" evidence="1">
    <location>
        <begin position="70"/>
        <end position="81"/>
    </location>
</feature>
<keyword evidence="3" id="KW-1185">Reference proteome</keyword>
<evidence type="ECO:0000313" key="3">
    <source>
        <dbReference type="Proteomes" id="UP001230328"/>
    </source>
</evidence>
<gene>
    <name evidence="2" type="ORF">QF035_002304</name>
</gene>
<comment type="caution">
    <text evidence="2">The sequence shown here is derived from an EMBL/GenBank/DDBJ whole genome shotgun (WGS) entry which is preliminary data.</text>
</comment>